<dbReference type="GeneID" id="107433760"/>
<dbReference type="AlphaFoldDB" id="A0A6P4BG95"/>
<protein>
    <submittedName>
        <fullName evidence="4">UPF0481 protein At3g47200-like</fullName>
    </submittedName>
</protein>
<gene>
    <name evidence="4" type="primary">LOC107433760</name>
</gene>
<feature type="transmembrane region" description="Helical" evidence="2">
    <location>
        <begin position="442"/>
        <end position="465"/>
    </location>
</feature>
<proteinExistence type="predicted"/>
<keyword evidence="2" id="KW-0472">Membrane</keyword>
<evidence type="ECO:0000313" key="4">
    <source>
        <dbReference type="RefSeq" id="XP_015900590.1"/>
    </source>
</evidence>
<keyword evidence="2" id="KW-1133">Transmembrane helix</keyword>
<sequence length="487" mass="56205">MEENEYVVSIEELHARKAVKRVESQAIGPSHDQNKKKAAVDSLKEKLKTLLEQRDNSTTTPQQPKIQRVVPMLRYKENFEKHYEPRAVSIGPIHHGKSRLQIAEKYKPKLVRKFIQDNRTDGEVLCMKVLEDIKELRNCYEEEVTESYDDESLAWIFFLDGCSTLQFIHSFKMGGELKQYFNIKNDQIAFAQQDLFLLENQLPYRLLKLLMNSTGSNCDEYKKSIKLFIGSTSTAPEKLRHKIIPDMDGKPEPAHLLDLLQSALLSQPRETTHDDDDKKEENYRRQSFRNIQELKEAGIQFKPSSSCSLRDIDFNSLCFAGFLKLPPLTVDDSTEPLLLNLIAYEMCPDNSQTDYGVTSYVCFLDELIDSAEDVKHLRSANILQNSLGSDAEVAKLFNDIGTDLVPHPEAYMKVKDRIQKHYENRWMTWMAEAYYKHFSTPWTILAFIAALIALALSSVQTWMAVSSWRSARPCDELCKNFTMHRKP</sequence>
<dbReference type="PANTHER" id="PTHR31170">
    <property type="entry name" value="BNAC04G53230D PROTEIN"/>
    <property type="match status" value="1"/>
</dbReference>
<name>A0A6P4BG95_ZIZJJ</name>
<dbReference type="KEGG" id="zju:107433760"/>
<evidence type="ECO:0000313" key="3">
    <source>
        <dbReference type="Proteomes" id="UP001652623"/>
    </source>
</evidence>
<dbReference type="Pfam" id="PF03140">
    <property type="entry name" value="DUF247"/>
    <property type="match status" value="1"/>
</dbReference>
<keyword evidence="1" id="KW-0175">Coiled coil</keyword>
<accession>A0A6P4BG95</accession>
<reference evidence="4" key="1">
    <citation type="submission" date="2022-04" db="UniProtKB">
        <authorList>
            <consortium name="RefSeq"/>
        </authorList>
    </citation>
    <scope>IDENTIFICATION</scope>
    <source>
        <tissue evidence="4">In vitro plantlets</tissue>
    </source>
</reference>
<feature type="coiled-coil region" evidence="1">
    <location>
        <begin position="33"/>
        <end position="60"/>
    </location>
</feature>
<keyword evidence="3" id="KW-1185">Reference proteome</keyword>
<dbReference type="RefSeq" id="XP_015900590.1">
    <property type="nucleotide sequence ID" value="XM_016045104.2"/>
</dbReference>
<organism evidence="4">
    <name type="scientific">Ziziphus jujuba</name>
    <name type="common">Chinese jujube</name>
    <name type="synonym">Ziziphus sativa</name>
    <dbReference type="NCBI Taxonomy" id="326968"/>
    <lineage>
        <taxon>Eukaryota</taxon>
        <taxon>Viridiplantae</taxon>
        <taxon>Streptophyta</taxon>
        <taxon>Embryophyta</taxon>
        <taxon>Tracheophyta</taxon>
        <taxon>Spermatophyta</taxon>
        <taxon>Magnoliopsida</taxon>
        <taxon>eudicotyledons</taxon>
        <taxon>Gunneridae</taxon>
        <taxon>Pentapetalae</taxon>
        <taxon>rosids</taxon>
        <taxon>fabids</taxon>
        <taxon>Rosales</taxon>
        <taxon>Rhamnaceae</taxon>
        <taxon>Paliureae</taxon>
        <taxon>Ziziphus</taxon>
    </lineage>
</organism>
<dbReference type="PANTHER" id="PTHR31170:SF25">
    <property type="entry name" value="BNAA09G04570D PROTEIN"/>
    <property type="match status" value="1"/>
</dbReference>
<dbReference type="InterPro" id="IPR004158">
    <property type="entry name" value="DUF247_pln"/>
</dbReference>
<dbReference type="Proteomes" id="UP001652623">
    <property type="component" value="Chromosome 11"/>
</dbReference>
<evidence type="ECO:0000256" key="2">
    <source>
        <dbReference type="SAM" id="Phobius"/>
    </source>
</evidence>
<evidence type="ECO:0000256" key="1">
    <source>
        <dbReference type="SAM" id="Coils"/>
    </source>
</evidence>
<keyword evidence="2" id="KW-0812">Transmembrane</keyword>